<dbReference type="AlphaFoldDB" id="A0AAI8VWW4"/>
<feature type="region of interest" description="Disordered" evidence="1">
    <location>
        <begin position="19"/>
        <end position="56"/>
    </location>
</feature>
<protein>
    <submittedName>
        <fullName evidence="2">Uu.00g055820.m01.CDS01</fullName>
    </submittedName>
</protein>
<feature type="compositionally biased region" description="Basic and acidic residues" evidence="1">
    <location>
        <begin position="19"/>
        <end position="52"/>
    </location>
</feature>
<accession>A0AAI8VWW4</accession>
<evidence type="ECO:0000256" key="1">
    <source>
        <dbReference type="SAM" id="MobiDB-lite"/>
    </source>
</evidence>
<proteinExistence type="predicted"/>
<dbReference type="EMBL" id="CAUWAG010000019">
    <property type="protein sequence ID" value="CAJ2512567.1"/>
    <property type="molecule type" value="Genomic_DNA"/>
</dbReference>
<evidence type="ECO:0000313" key="2">
    <source>
        <dbReference type="EMBL" id="CAJ2512567.1"/>
    </source>
</evidence>
<dbReference type="Proteomes" id="UP001295740">
    <property type="component" value="Unassembled WGS sequence"/>
</dbReference>
<sequence length="70" mass="7800">MYRLSHINQAAANDMFERLMEEEPAGDKSADEAQKWSSDTKDGSVDQAKGDSADEAEVQCSLTNSFMQWP</sequence>
<organism evidence="2 3">
    <name type="scientific">Anthostomella pinea</name>
    <dbReference type="NCBI Taxonomy" id="933095"/>
    <lineage>
        <taxon>Eukaryota</taxon>
        <taxon>Fungi</taxon>
        <taxon>Dikarya</taxon>
        <taxon>Ascomycota</taxon>
        <taxon>Pezizomycotina</taxon>
        <taxon>Sordariomycetes</taxon>
        <taxon>Xylariomycetidae</taxon>
        <taxon>Xylariales</taxon>
        <taxon>Xylariaceae</taxon>
        <taxon>Anthostomella</taxon>
    </lineage>
</organism>
<comment type="caution">
    <text evidence="2">The sequence shown here is derived from an EMBL/GenBank/DDBJ whole genome shotgun (WGS) entry which is preliminary data.</text>
</comment>
<gene>
    <name evidence="2" type="ORF">KHLLAP_LOCUS13035</name>
</gene>
<name>A0AAI8VWW4_9PEZI</name>
<keyword evidence="3" id="KW-1185">Reference proteome</keyword>
<reference evidence="2" key="1">
    <citation type="submission" date="2023-10" db="EMBL/GenBank/DDBJ databases">
        <authorList>
            <person name="Hackl T."/>
        </authorList>
    </citation>
    <scope>NUCLEOTIDE SEQUENCE</scope>
</reference>
<evidence type="ECO:0000313" key="3">
    <source>
        <dbReference type="Proteomes" id="UP001295740"/>
    </source>
</evidence>